<dbReference type="Pfam" id="PF00639">
    <property type="entry name" value="Rotamase"/>
    <property type="match status" value="1"/>
</dbReference>
<dbReference type="InterPro" id="IPR027304">
    <property type="entry name" value="Trigger_fact/SurA_dom_sf"/>
</dbReference>
<dbReference type="SUPFAM" id="SSF109998">
    <property type="entry name" value="Triger factor/SurA peptide-binding domain-like"/>
    <property type="match status" value="1"/>
</dbReference>
<proteinExistence type="predicted"/>
<dbReference type="RefSeq" id="WP_029103458.1">
    <property type="nucleotide sequence ID" value="NZ_UGQB01000004.1"/>
</dbReference>
<evidence type="ECO:0000259" key="8">
    <source>
        <dbReference type="PROSITE" id="PS50198"/>
    </source>
</evidence>
<sequence length="333" mass="36760">MKHPLIQSLLAISLSLGMATVANANANANAPSVTSSADGILAQVNDEIILKSEFITASQAMAREYRDRGIALSNAEIQNLTMDALITRKLQLGLVNHAGFSPNENAVNRELLAIANKEGFDNLADFQRSLDGKQAGSYAELRRQVIEDASLVALWQAQVRPRINISEQEVNAFLNSPEGQKIPAEQVLIPEWQTSHILVKVDDTQSNAMAQQKINTLYSELQKGADFGAMAATYSDDAGSATQNGRLGWVTDGQMVKEFEAMMKNTVAGDFSTPFRTQFGWHILKVENTRQQDMSNEARKDKAREILFSRQAPQAEEDWVDELKAGAYIKIFE</sequence>
<dbReference type="Gene3D" id="3.10.50.40">
    <property type="match status" value="1"/>
</dbReference>
<dbReference type="GO" id="GO:0003755">
    <property type="term" value="F:peptidyl-prolyl cis-trans isomerase activity"/>
    <property type="evidence" value="ECO:0007669"/>
    <property type="project" value="UniProtKB-KW"/>
</dbReference>
<dbReference type="Gene3D" id="1.10.4030.10">
    <property type="entry name" value="Porin chaperone SurA, peptide-binding domain"/>
    <property type="match status" value="1"/>
</dbReference>
<dbReference type="Pfam" id="PF09312">
    <property type="entry name" value="SurA_N"/>
    <property type="match status" value="1"/>
</dbReference>
<feature type="chain" id="PRO_5016846491" evidence="7">
    <location>
        <begin position="25"/>
        <end position="333"/>
    </location>
</feature>
<evidence type="ECO:0000256" key="5">
    <source>
        <dbReference type="ARBA" id="ARBA00023235"/>
    </source>
</evidence>
<dbReference type="EMBL" id="UGQB01000004">
    <property type="protein sequence ID" value="STZ08451.1"/>
    <property type="molecule type" value="Genomic_DNA"/>
</dbReference>
<evidence type="ECO:0000256" key="7">
    <source>
        <dbReference type="SAM" id="SignalP"/>
    </source>
</evidence>
<accession>A0A378R1D4</accession>
<keyword evidence="5 6" id="KW-0413">Isomerase</keyword>
<evidence type="ECO:0000256" key="4">
    <source>
        <dbReference type="ARBA" id="ARBA00023186"/>
    </source>
</evidence>
<organism evidence="9 10">
    <name type="scientific">Moraxella caprae</name>
    <dbReference type="NCBI Taxonomy" id="90240"/>
    <lineage>
        <taxon>Bacteria</taxon>
        <taxon>Pseudomonadati</taxon>
        <taxon>Pseudomonadota</taxon>
        <taxon>Gammaproteobacteria</taxon>
        <taxon>Moraxellales</taxon>
        <taxon>Moraxellaceae</taxon>
        <taxon>Moraxella</taxon>
    </lineage>
</organism>
<protein>
    <submittedName>
        <fullName evidence="9">Peptidyl-prolyl cis-trans isomerase surA</fullName>
        <ecNumber evidence="9">5.2.1.8</ecNumber>
    </submittedName>
</protein>
<evidence type="ECO:0000256" key="3">
    <source>
        <dbReference type="ARBA" id="ARBA00023110"/>
    </source>
</evidence>
<dbReference type="PROSITE" id="PS50198">
    <property type="entry name" value="PPIC_PPIASE_2"/>
    <property type="match status" value="1"/>
</dbReference>
<dbReference type="EC" id="5.2.1.8" evidence="9"/>
<keyword evidence="3 6" id="KW-0697">Rotamase</keyword>
<keyword evidence="1 7" id="KW-0732">Signal</keyword>
<dbReference type="PANTHER" id="PTHR47637">
    <property type="entry name" value="CHAPERONE SURA"/>
    <property type="match status" value="1"/>
</dbReference>
<keyword evidence="10" id="KW-1185">Reference proteome</keyword>
<dbReference type="InterPro" id="IPR000297">
    <property type="entry name" value="PPIase_PpiC"/>
</dbReference>
<dbReference type="Proteomes" id="UP000254065">
    <property type="component" value="Unassembled WGS sequence"/>
</dbReference>
<dbReference type="SUPFAM" id="SSF54534">
    <property type="entry name" value="FKBP-like"/>
    <property type="match status" value="1"/>
</dbReference>
<dbReference type="AlphaFoldDB" id="A0A378R1D4"/>
<feature type="signal peptide" evidence="7">
    <location>
        <begin position="1"/>
        <end position="24"/>
    </location>
</feature>
<evidence type="ECO:0000313" key="10">
    <source>
        <dbReference type="Proteomes" id="UP000254065"/>
    </source>
</evidence>
<evidence type="ECO:0000256" key="6">
    <source>
        <dbReference type="PROSITE-ProRule" id="PRU00278"/>
    </source>
</evidence>
<reference evidence="9 10" key="1">
    <citation type="submission" date="2018-06" db="EMBL/GenBank/DDBJ databases">
        <authorList>
            <consortium name="Pathogen Informatics"/>
            <person name="Doyle S."/>
        </authorList>
    </citation>
    <scope>NUCLEOTIDE SEQUENCE [LARGE SCALE GENOMIC DNA]</scope>
    <source>
        <strain evidence="9 10">NCTC12877</strain>
    </source>
</reference>
<feature type="domain" description="PpiC" evidence="8">
    <location>
        <begin position="189"/>
        <end position="288"/>
    </location>
</feature>
<dbReference type="InterPro" id="IPR050280">
    <property type="entry name" value="OMP_Chaperone_SurA"/>
</dbReference>
<name>A0A378R1D4_9GAMM</name>
<gene>
    <name evidence="9" type="primary">surA</name>
    <name evidence="9" type="ORF">NCTC12877_01452</name>
</gene>
<dbReference type="InterPro" id="IPR046357">
    <property type="entry name" value="PPIase_dom_sf"/>
</dbReference>
<dbReference type="STRING" id="1122244.GCA_000426885_02045"/>
<dbReference type="OrthoDB" id="14196at2"/>
<dbReference type="InterPro" id="IPR015391">
    <property type="entry name" value="SurA_N"/>
</dbReference>
<evidence type="ECO:0000313" key="9">
    <source>
        <dbReference type="EMBL" id="STZ08451.1"/>
    </source>
</evidence>
<evidence type="ECO:0000256" key="2">
    <source>
        <dbReference type="ARBA" id="ARBA00022764"/>
    </source>
</evidence>
<keyword evidence="4" id="KW-0143">Chaperone</keyword>
<evidence type="ECO:0000256" key="1">
    <source>
        <dbReference type="ARBA" id="ARBA00022729"/>
    </source>
</evidence>
<keyword evidence="2" id="KW-0574">Periplasm</keyword>
<dbReference type="PANTHER" id="PTHR47637:SF1">
    <property type="entry name" value="CHAPERONE SURA"/>
    <property type="match status" value="1"/>
</dbReference>